<keyword evidence="3" id="KW-1133">Transmembrane helix</keyword>
<keyword evidence="4" id="KW-0325">Glycoprotein</keyword>
<protein>
    <submittedName>
        <fullName evidence="7">Cadherin domain protein</fullName>
    </submittedName>
</protein>
<proteinExistence type="predicted"/>
<gene>
    <name evidence="7" type="ORF">TELCIR_18625</name>
</gene>
<evidence type="ECO:0000256" key="2">
    <source>
        <dbReference type="ARBA" id="ARBA00022692"/>
    </source>
</evidence>
<dbReference type="Proteomes" id="UP000230423">
    <property type="component" value="Unassembled WGS sequence"/>
</dbReference>
<feature type="non-terminal residue" evidence="7">
    <location>
        <position position="1"/>
    </location>
</feature>
<organism evidence="7 8">
    <name type="scientific">Teladorsagia circumcincta</name>
    <name type="common">Brown stomach worm</name>
    <name type="synonym">Ostertagia circumcincta</name>
    <dbReference type="NCBI Taxonomy" id="45464"/>
    <lineage>
        <taxon>Eukaryota</taxon>
        <taxon>Metazoa</taxon>
        <taxon>Ecdysozoa</taxon>
        <taxon>Nematoda</taxon>
        <taxon>Chromadorea</taxon>
        <taxon>Rhabditida</taxon>
        <taxon>Rhabditina</taxon>
        <taxon>Rhabditomorpha</taxon>
        <taxon>Strongyloidea</taxon>
        <taxon>Trichostrongylidae</taxon>
        <taxon>Teladorsagia</taxon>
    </lineage>
</organism>
<evidence type="ECO:0000259" key="6">
    <source>
        <dbReference type="PROSITE" id="PS50268"/>
    </source>
</evidence>
<dbReference type="CDD" id="cd11304">
    <property type="entry name" value="Cadherin_repeat"/>
    <property type="match status" value="2"/>
</dbReference>
<evidence type="ECO:0000313" key="8">
    <source>
        <dbReference type="Proteomes" id="UP000230423"/>
    </source>
</evidence>
<dbReference type="SUPFAM" id="SSF49313">
    <property type="entry name" value="Cadherin-like"/>
    <property type="match status" value="2"/>
</dbReference>
<dbReference type="AlphaFoldDB" id="A0A2G9TPS9"/>
<keyword evidence="2" id="KW-0812">Transmembrane</keyword>
<accession>A0A2G9TPS9</accession>
<sequence>DIHFSVMENNRSSLPRQIGRVPAALDADFHGDNTKICYTTDSVLFFFLEQTLPVLYTNQSFDREQKEEIQFKVIAYDCQLTCRDPKNPVNATITVVLTIKDGQASPGSHLANVYATDPDEEKEGLHYAISGAVRTPKQSYALSDSPISMNAKTGELTANDALHEASYSFTVTVTDGVGHVDSANVIISVVAYSQQFELLFDAPYDFIKRNQRNIVR</sequence>
<dbReference type="GO" id="GO:0005509">
    <property type="term" value="F:calcium ion binding"/>
    <property type="evidence" value="ECO:0007669"/>
    <property type="project" value="UniProtKB-UniRule"/>
</dbReference>
<dbReference type="GO" id="GO:0005886">
    <property type="term" value="C:plasma membrane"/>
    <property type="evidence" value="ECO:0007669"/>
    <property type="project" value="TreeGrafter"/>
</dbReference>
<dbReference type="Gene3D" id="2.60.40.60">
    <property type="entry name" value="Cadherins"/>
    <property type="match status" value="2"/>
</dbReference>
<dbReference type="InterPro" id="IPR015919">
    <property type="entry name" value="Cadherin-like_sf"/>
</dbReference>
<dbReference type="PANTHER" id="PTHR24028:SF146">
    <property type="entry name" value="CADHERIN 96CB, ISOFORM D-RELATED"/>
    <property type="match status" value="1"/>
</dbReference>
<keyword evidence="8" id="KW-1185">Reference proteome</keyword>
<dbReference type="EMBL" id="KZ356627">
    <property type="protein sequence ID" value="PIO59898.1"/>
    <property type="molecule type" value="Genomic_DNA"/>
</dbReference>
<dbReference type="GO" id="GO:0007156">
    <property type="term" value="P:homophilic cell adhesion via plasma membrane adhesion molecules"/>
    <property type="evidence" value="ECO:0007669"/>
    <property type="project" value="InterPro"/>
</dbReference>
<name>A0A2G9TPS9_TELCI</name>
<evidence type="ECO:0000256" key="4">
    <source>
        <dbReference type="ARBA" id="ARBA00023180"/>
    </source>
</evidence>
<dbReference type="InterPro" id="IPR050174">
    <property type="entry name" value="Protocadherin/Cadherin-CA"/>
</dbReference>
<reference evidence="7 8" key="1">
    <citation type="submission" date="2015-09" db="EMBL/GenBank/DDBJ databases">
        <title>Draft genome of the parasitic nematode Teladorsagia circumcincta isolate WARC Sus (inbred).</title>
        <authorList>
            <person name="Mitreva M."/>
        </authorList>
    </citation>
    <scope>NUCLEOTIDE SEQUENCE [LARGE SCALE GENOMIC DNA]</scope>
    <source>
        <strain evidence="7 8">S</strain>
    </source>
</reference>
<dbReference type="InterPro" id="IPR002126">
    <property type="entry name" value="Cadherin-like_dom"/>
</dbReference>
<comment type="subcellular location">
    <subcellularLocation>
        <location evidence="1">Membrane</location>
        <topology evidence="1">Single-pass membrane protein</topology>
    </subcellularLocation>
</comment>
<dbReference type="OrthoDB" id="5799622at2759"/>
<dbReference type="PROSITE" id="PS50268">
    <property type="entry name" value="CADHERIN_2"/>
    <property type="match status" value="2"/>
</dbReference>
<evidence type="ECO:0000313" key="7">
    <source>
        <dbReference type="EMBL" id="PIO59898.1"/>
    </source>
</evidence>
<keyword evidence="3" id="KW-0472">Membrane</keyword>
<keyword evidence="5" id="KW-0106">Calcium</keyword>
<dbReference type="SMART" id="SM00112">
    <property type="entry name" value="CA"/>
    <property type="match status" value="2"/>
</dbReference>
<feature type="domain" description="Cadherin" evidence="6">
    <location>
        <begin position="4"/>
        <end position="108"/>
    </location>
</feature>
<dbReference type="PANTHER" id="PTHR24028">
    <property type="entry name" value="CADHERIN-87A"/>
    <property type="match status" value="1"/>
</dbReference>
<evidence type="ECO:0000256" key="5">
    <source>
        <dbReference type="PROSITE-ProRule" id="PRU00043"/>
    </source>
</evidence>
<evidence type="ECO:0000256" key="3">
    <source>
        <dbReference type="ARBA" id="ARBA00022989"/>
    </source>
</evidence>
<feature type="domain" description="Cadherin" evidence="6">
    <location>
        <begin position="106"/>
        <end position="205"/>
    </location>
</feature>
<evidence type="ECO:0000256" key="1">
    <source>
        <dbReference type="ARBA" id="ARBA00004167"/>
    </source>
</evidence>